<feature type="transmembrane region" description="Helical" evidence="5">
    <location>
        <begin position="165"/>
        <end position="184"/>
    </location>
</feature>
<evidence type="ECO:0000256" key="3">
    <source>
        <dbReference type="ARBA" id="ARBA00022989"/>
    </source>
</evidence>
<sequence length="435" mass="45263">MSEAATVPGSVPVLESSPDRNLRLTGQHVGGWFITKYVGALIGLWIALITPASVTLALRVGQIDPAGKAGSLALVASVGAACALFANPIFGALSDRSTSRFGQRKPFIAWGFGIGVLAVLGIGMAPSIALVAAGWAIAQIAFNACVAALIAVLPERVPNKLRGRVSGFMGMTGQVGVVVGTFLIQLVGTAGAAMFIVPAILGTMLVLPFVVTLKETRRTRDEVGRVSLANLVGSLWINPFRHRDFGFAWAGRFLVWTSLYLLTTYKTYFLIDHLGYTTANVAPILTLAMFILAVAVSVASIPGGWLSDRIGRRKVFVVAASLLFVAAMLVVAFSTTVEGFLVGIALAGLGNGLYMGVDYALVAQVLPNSGSEAGKGMGVFNLSSTLPQTLAPMIAPALLAIAASGTTGNYTSLYLTAAVLAMLGALCITFIRGVK</sequence>
<keyword evidence="4 5" id="KW-0472">Membrane</keyword>
<organism evidence="7">
    <name type="scientific">Arthrobacter sp. K5</name>
    <dbReference type="NCBI Taxonomy" id="2839623"/>
    <lineage>
        <taxon>Bacteria</taxon>
        <taxon>Bacillati</taxon>
        <taxon>Actinomycetota</taxon>
        <taxon>Actinomycetes</taxon>
        <taxon>Micrococcales</taxon>
        <taxon>Micrococcaceae</taxon>
        <taxon>Arthrobacter</taxon>
    </lineage>
</organism>
<feature type="transmembrane region" description="Helical" evidence="5">
    <location>
        <begin position="340"/>
        <end position="366"/>
    </location>
</feature>
<feature type="domain" description="Major facilitator superfamily (MFS) profile" evidence="6">
    <location>
        <begin position="31"/>
        <end position="435"/>
    </location>
</feature>
<gene>
    <name evidence="7" type="ORF">ABRP34_23095</name>
</gene>
<feature type="transmembrane region" description="Helical" evidence="5">
    <location>
        <begin position="190"/>
        <end position="211"/>
    </location>
</feature>
<dbReference type="PROSITE" id="PS50850">
    <property type="entry name" value="MFS"/>
    <property type="match status" value="1"/>
</dbReference>
<feature type="transmembrane region" description="Helical" evidence="5">
    <location>
        <begin position="29"/>
        <end position="49"/>
    </location>
</feature>
<protein>
    <submittedName>
        <fullName evidence="7">MFS transporter</fullName>
    </submittedName>
</protein>
<feature type="transmembrane region" description="Helical" evidence="5">
    <location>
        <begin position="132"/>
        <end position="153"/>
    </location>
</feature>
<dbReference type="InterPro" id="IPR020846">
    <property type="entry name" value="MFS_dom"/>
</dbReference>
<dbReference type="AlphaFoldDB" id="A0AAU8EZ93"/>
<keyword evidence="3 5" id="KW-1133">Transmembrane helix</keyword>
<keyword evidence="7" id="KW-0614">Plasmid</keyword>
<dbReference type="InterPro" id="IPR005829">
    <property type="entry name" value="Sugar_transporter_CS"/>
</dbReference>
<dbReference type="PANTHER" id="PTHR23528:SF1">
    <property type="entry name" value="MAJOR FACILITATOR SUPERFAMILY (MFS) PROFILE DOMAIN-CONTAINING PROTEIN"/>
    <property type="match status" value="1"/>
</dbReference>
<geneLocation type="plasmid" evidence="7">
    <name>unnamed</name>
</geneLocation>
<feature type="transmembrane region" description="Helical" evidence="5">
    <location>
        <begin position="282"/>
        <end position="303"/>
    </location>
</feature>
<feature type="transmembrane region" description="Helical" evidence="5">
    <location>
        <begin position="378"/>
        <end position="401"/>
    </location>
</feature>
<dbReference type="PANTHER" id="PTHR23528">
    <property type="match status" value="1"/>
</dbReference>
<evidence type="ECO:0000313" key="7">
    <source>
        <dbReference type="EMBL" id="XCH13987.1"/>
    </source>
</evidence>
<evidence type="ECO:0000256" key="1">
    <source>
        <dbReference type="ARBA" id="ARBA00004651"/>
    </source>
</evidence>
<evidence type="ECO:0000256" key="2">
    <source>
        <dbReference type="ARBA" id="ARBA00022692"/>
    </source>
</evidence>
<dbReference type="PROSITE" id="PS00216">
    <property type="entry name" value="SUGAR_TRANSPORT_1"/>
    <property type="match status" value="1"/>
</dbReference>
<proteinExistence type="predicted"/>
<feature type="transmembrane region" description="Helical" evidence="5">
    <location>
        <begin position="69"/>
        <end position="86"/>
    </location>
</feature>
<evidence type="ECO:0000256" key="5">
    <source>
        <dbReference type="SAM" id="Phobius"/>
    </source>
</evidence>
<dbReference type="RefSeq" id="WP_353713665.1">
    <property type="nucleotide sequence ID" value="NZ_CP159280.1"/>
</dbReference>
<dbReference type="Pfam" id="PF07690">
    <property type="entry name" value="MFS_1"/>
    <property type="match status" value="1"/>
</dbReference>
<dbReference type="GO" id="GO:0022857">
    <property type="term" value="F:transmembrane transporter activity"/>
    <property type="evidence" value="ECO:0007669"/>
    <property type="project" value="InterPro"/>
</dbReference>
<evidence type="ECO:0000259" key="6">
    <source>
        <dbReference type="PROSITE" id="PS50850"/>
    </source>
</evidence>
<name>A0AAU8EZ93_9MICC</name>
<feature type="transmembrane region" description="Helical" evidence="5">
    <location>
        <begin position="315"/>
        <end position="334"/>
    </location>
</feature>
<feature type="transmembrane region" description="Helical" evidence="5">
    <location>
        <begin position="107"/>
        <end position="126"/>
    </location>
</feature>
<dbReference type="InterPro" id="IPR011701">
    <property type="entry name" value="MFS"/>
</dbReference>
<comment type="subcellular location">
    <subcellularLocation>
        <location evidence="1">Cell membrane</location>
        <topology evidence="1">Multi-pass membrane protein</topology>
    </subcellularLocation>
</comment>
<feature type="transmembrane region" description="Helical" evidence="5">
    <location>
        <begin position="413"/>
        <end position="431"/>
    </location>
</feature>
<dbReference type="SUPFAM" id="SSF103473">
    <property type="entry name" value="MFS general substrate transporter"/>
    <property type="match status" value="1"/>
</dbReference>
<dbReference type="InterPro" id="IPR036259">
    <property type="entry name" value="MFS_trans_sf"/>
</dbReference>
<dbReference type="Gene3D" id="1.20.1250.20">
    <property type="entry name" value="MFS general substrate transporter like domains"/>
    <property type="match status" value="2"/>
</dbReference>
<evidence type="ECO:0000256" key="4">
    <source>
        <dbReference type="ARBA" id="ARBA00023136"/>
    </source>
</evidence>
<reference evidence="7" key="1">
    <citation type="submission" date="2024-06" db="EMBL/GenBank/DDBJ databases">
        <title>Biodegradation of dimethachlon by Arthrobacter sp. K5: mechanistic insights and ecological implications.</title>
        <authorList>
            <person name="Hu S."/>
            <person name="Lu P."/>
        </authorList>
    </citation>
    <scope>NUCLEOTIDE SEQUENCE</scope>
    <source>
        <strain evidence="7">K5</strain>
        <plasmid evidence="7">unnamed</plasmid>
    </source>
</reference>
<dbReference type="GO" id="GO:0005886">
    <property type="term" value="C:plasma membrane"/>
    <property type="evidence" value="ECO:0007669"/>
    <property type="project" value="UniProtKB-SubCell"/>
</dbReference>
<keyword evidence="2 5" id="KW-0812">Transmembrane</keyword>
<dbReference type="EMBL" id="CP159280">
    <property type="protein sequence ID" value="XCH13987.1"/>
    <property type="molecule type" value="Genomic_DNA"/>
</dbReference>
<accession>A0AAU8EZ93</accession>
<feature type="transmembrane region" description="Helical" evidence="5">
    <location>
        <begin position="245"/>
        <end position="262"/>
    </location>
</feature>